<gene>
    <name evidence="1" type="ORF">SMRZ_LOCUS11470</name>
</gene>
<protein>
    <submittedName>
        <fullName evidence="1">Uncharacterized protein</fullName>
    </submittedName>
</protein>
<keyword evidence="2" id="KW-1185">Reference proteome</keyword>
<accession>A0A3P8DGZ4</accession>
<dbReference type="EMBL" id="UZAI01006448">
    <property type="protein sequence ID" value="VDO95462.1"/>
    <property type="molecule type" value="Genomic_DNA"/>
</dbReference>
<dbReference type="AlphaFoldDB" id="A0A3P8DGZ4"/>
<reference evidence="1 2" key="1">
    <citation type="submission" date="2018-11" db="EMBL/GenBank/DDBJ databases">
        <authorList>
            <consortium name="Pathogen Informatics"/>
        </authorList>
    </citation>
    <scope>NUCLEOTIDE SEQUENCE [LARGE SCALE GENOMIC DNA]</scope>
    <source>
        <strain evidence="1 2">Zambia</strain>
    </source>
</reference>
<proteinExistence type="predicted"/>
<dbReference type="Proteomes" id="UP000277204">
    <property type="component" value="Unassembled WGS sequence"/>
</dbReference>
<evidence type="ECO:0000313" key="1">
    <source>
        <dbReference type="EMBL" id="VDO95462.1"/>
    </source>
</evidence>
<sequence length="175" mass="19632">MNITNTTIDMVVIDSKCEYILAILAQPQCTHRYLNNVQSFKQNYGGNDNENWLQSNPTCTLLSTRQPLYLDNNTNNTDNNVISPNTFTSRSTPHITVCPLNTNNTADDNNVNDVNADNNGMKSNLNDQTKSIYLTGNEQVNNSISHTYTPLKCNQHSVSTSEQKLTRDNHNSSFV</sequence>
<evidence type="ECO:0000313" key="2">
    <source>
        <dbReference type="Proteomes" id="UP000277204"/>
    </source>
</evidence>
<name>A0A3P8DGZ4_9TREM</name>
<organism evidence="1 2">
    <name type="scientific">Schistosoma margrebowiei</name>
    <dbReference type="NCBI Taxonomy" id="48269"/>
    <lineage>
        <taxon>Eukaryota</taxon>
        <taxon>Metazoa</taxon>
        <taxon>Spiralia</taxon>
        <taxon>Lophotrochozoa</taxon>
        <taxon>Platyhelminthes</taxon>
        <taxon>Trematoda</taxon>
        <taxon>Digenea</taxon>
        <taxon>Strigeidida</taxon>
        <taxon>Schistosomatoidea</taxon>
        <taxon>Schistosomatidae</taxon>
        <taxon>Schistosoma</taxon>
    </lineage>
</organism>